<comment type="caution">
    <text evidence="1">The sequence shown here is derived from an EMBL/GenBank/DDBJ whole genome shotgun (WGS) entry which is preliminary data.</text>
</comment>
<name>A0A511FMC3_9PROT</name>
<dbReference type="Proteomes" id="UP000321800">
    <property type="component" value="Unassembled WGS sequence"/>
</dbReference>
<dbReference type="EMBL" id="BJVR01000006">
    <property type="protein sequence ID" value="GEL49944.1"/>
    <property type="molecule type" value="Genomic_DNA"/>
</dbReference>
<proteinExistence type="predicted"/>
<protein>
    <submittedName>
        <fullName evidence="1">Uncharacterized protein</fullName>
    </submittedName>
</protein>
<dbReference type="AlphaFoldDB" id="A0A511FMC3"/>
<organism evidence="1 2">
    <name type="scientific">Acetobacter tropicalis</name>
    <dbReference type="NCBI Taxonomy" id="104102"/>
    <lineage>
        <taxon>Bacteria</taxon>
        <taxon>Pseudomonadati</taxon>
        <taxon>Pseudomonadota</taxon>
        <taxon>Alphaproteobacteria</taxon>
        <taxon>Acetobacterales</taxon>
        <taxon>Acetobacteraceae</taxon>
        <taxon>Acetobacter</taxon>
    </lineage>
</organism>
<sequence>MAVLEVGVRGVFGAGGRARGAAPDWAKGLWGRRLILPVAHSGAGMPITRRLAIKQARNAVFFMTSYPCKGTVRNGVICFRNSG</sequence>
<evidence type="ECO:0000313" key="2">
    <source>
        <dbReference type="Proteomes" id="UP000321800"/>
    </source>
</evidence>
<evidence type="ECO:0000313" key="1">
    <source>
        <dbReference type="EMBL" id="GEL49944.1"/>
    </source>
</evidence>
<gene>
    <name evidence="1" type="ORF">ATR01nite_10190</name>
</gene>
<accession>A0A511FMC3</accession>
<reference evidence="1 2" key="1">
    <citation type="submission" date="2019-07" db="EMBL/GenBank/DDBJ databases">
        <title>Whole genome shotgun sequence of Acetobacter tropicalis NBRC 16470.</title>
        <authorList>
            <person name="Hosoyama A."/>
            <person name="Uohara A."/>
            <person name="Ohji S."/>
            <person name="Ichikawa N."/>
        </authorList>
    </citation>
    <scope>NUCLEOTIDE SEQUENCE [LARGE SCALE GENOMIC DNA]</scope>
    <source>
        <strain evidence="1 2">NBRC 16470</strain>
    </source>
</reference>